<keyword evidence="2" id="KW-0001">2Fe-2S</keyword>
<dbReference type="InterPro" id="IPR039261">
    <property type="entry name" value="FNR_nucleotide-bd"/>
</dbReference>
<dbReference type="AlphaFoldDB" id="A0A7W9WMM1"/>
<dbReference type="PROSITE" id="PS51384">
    <property type="entry name" value="FAD_FR"/>
    <property type="match status" value="1"/>
</dbReference>
<dbReference type="Gene3D" id="3.40.50.80">
    <property type="entry name" value="Nucleotide-binding domain of ferredoxin-NADP reductase (FNR) module"/>
    <property type="match status" value="1"/>
</dbReference>
<evidence type="ECO:0000256" key="1">
    <source>
        <dbReference type="ARBA" id="ARBA00001974"/>
    </source>
</evidence>
<dbReference type="InterPro" id="IPR050415">
    <property type="entry name" value="MRET"/>
</dbReference>
<dbReference type="InterPro" id="IPR001433">
    <property type="entry name" value="OxRdtase_FAD/NAD-bd"/>
</dbReference>
<dbReference type="Proteomes" id="UP000541136">
    <property type="component" value="Unassembled WGS sequence"/>
</dbReference>
<feature type="domain" description="FAD-binding FR-type" evidence="3">
    <location>
        <begin position="1"/>
        <end position="102"/>
    </location>
</feature>
<dbReference type="GO" id="GO:0051537">
    <property type="term" value="F:2 iron, 2 sulfur cluster binding"/>
    <property type="evidence" value="ECO:0007669"/>
    <property type="project" value="UniProtKB-KW"/>
</dbReference>
<evidence type="ECO:0000313" key="5">
    <source>
        <dbReference type="Proteomes" id="UP000541136"/>
    </source>
</evidence>
<comment type="cofactor">
    <cofactor evidence="1">
        <name>FAD</name>
        <dbReference type="ChEBI" id="CHEBI:57692"/>
    </cofactor>
</comment>
<keyword evidence="2" id="KW-0411">Iron-sulfur</keyword>
<dbReference type="CDD" id="cd00322">
    <property type="entry name" value="FNR_like"/>
    <property type="match status" value="1"/>
</dbReference>
<comment type="caution">
    <text evidence="4">The sequence shown here is derived from an EMBL/GenBank/DDBJ whole genome shotgun (WGS) entry which is preliminary data.</text>
</comment>
<dbReference type="PRINTS" id="PR00410">
    <property type="entry name" value="PHEHYDRXLASE"/>
</dbReference>
<protein>
    <submittedName>
        <fullName evidence="4">Ferredoxin-NADP reductase</fullName>
    </submittedName>
</protein>
<dbReference type="Pfam" id="PF00175">
    <property type="entry name" value="NAD_binding_1"/>
    <property type="match status" value="1"/>
</dbReference>
<dbReference type="PANTHER" id="PTHR47354:SF5">
    <property type="entry name" value="PROTEIN RFBI"/>
    <property type="match status" value="1"/>
</dbReference>
<dbReference type="PANTHER" id="PTHR47354">
    <property type="entry name" value="NADH OXIDOREDUCTASE HCR"/>
    <property type="match status" value="1"/>
</dbReference>
<dbReference type="SUPFAM" id="SSF63380">
    <property type="entry name" value="Riboflavin synthase domain-like"/>
    <property type="match status" value="1"/>
</dbReference>
<gene>
    <name evidence="4" type="ORF">HNR28_000663</name>
</gene>
<keyword evidence="2" id="KW-0408">Iron</keyword>
<evidence type="ECO:0000256" key="2">
    <source>
        <dbReference type="ARBA" id="ARBA00022714"/>
    </source>
</evidence>
<dbReference type="RefSeq" id="WP_043684344.1">
    <property type="nucleotide sequence ID" value="NZ_JACHIB010000003.1"/>
</dbReference>
<dbReference type="SUPFAM" id="SSF52343">
    <property type="entry name" value="Ferredoxin reductase-like, C-terminal NADP-linked domain"/>
    <property type="match status" value="1"/>
</dbReference>
<dbReference type="EMBL" id="JACHIB010000003">
    <property type="protein sequence ID" value="MBB6082638.1"/>
    <property type="molecule type" value="Genomic_DNA"/>
</dbReference>
<name>A0A7W9WMM1_CASDE</name>
<dbReference type="Gene3D" id="2.40.30.10">
    <property type="entry name" value="Translation factors"/>
    <property type="match status" value="1"/>
</dbReference>
<evidence type="ECO:0000259" key="3">
    <source>
        <dbReference type="PROSITE" id="PS51384"/>
    </source>
</evidence>
<keyword evidence="2" id="KW-0479">Metal-binding</keyword>
<dbReference type="InterPro" id="IPR017938">
    <property type="entry name" value="Riboflavin_synthase-like_b-brl"/>
</dbReference>
<organism evidence="4 5">
    <name type="scientific">Castellaniella defragrans</name>
    <name type="common">Alcaligenes defragrans</name>
    <dbReference type="NCBI Taxonomy" id="75697"/>
    <lineage>
        <taxon>Bacteria</taxon>
        <taxon>Pseudomonadati</taxon>
        <taxon>Pseudomonadota</taxon>
        <taxon>Betaproteobacteria</taxon>
        <taxon>Burkholderiales</taxon>
        <taxon>Alcaligenaceae</taxon>
        <taxon>Castellaniella</taxon>
    </lineage>
</organism>
<proteinExistence type="predicted"/>
<accession>A0A7W9WMM1</accession>
<reference evidence="4 5" key="1">
    <citation type="submission" date="2020-08" db="EMBL/GenBank/DDBJ databases">
        <title>Genomic Encyclopedia of Type Strains, Phase IV (KMG-IV): sequencing the most valuable type-strain genomes for metagenomic binning, comparative biology and taxonomic classification.</title>
        <authorList>
            <person name="Goeker M."/>
        </authorList>
    </citation>
    <scope>NUCLEOTIDE SEQUENCE [LARGE SCALE GENOMIC DNA]</scope>
    <source>
        <strain evidence="4 5">DSM 12141</strain>
    </source>
</reference>
<evidence type="ECO:0000313" key="4">
    <source>
        <dbReference type="EMBL" id="MBB6082638.1"/>
    </source>
</evidence>
<dbReference type="GO" id="GO:0016491">
    <property type="term" value="F:oxidoreductase activity"/>
    <property type="evidence" value="ECO:0007669"/>
    <property type="project" value="InterPro"/>
</dbReference>
<dbReference type="InterPro" id="IPR017927">
    <property type="entry name" value="FAD-bd_FR_type"/>
</dbReference>
<sequence>MAIWPSALLRIDDIARDTVAVHFRKPEDFRFQPGQTVSLTLPSDAPDAPVLRHTFSLVSAPHENELCIATRVRATPFKQALARLQPGAELRFSGPYGKLTPPAATDRPLVLIAGGIGITPCISMLRDAAHRGSDRPFLLLYSNRTREQAAFLDELRELARRNPRLRLLATLTGPEDGGWDGLRGRIDAALLRQALQGLDAPLCYVTGTPAMVETIRALLAAAGVPDDAVLDEGFHGY</sequence>